<name>A0A5B7HGH0_PORTR</name>
<proteinExistence type="predicted"/>
<sequence>MHHTQREEAKDHIQERGGRKADRGVPKEEKFIIVKISTFEPAQRRRDKTPREAEDPLRHAGTPLLQTERSTSHPRRLLS</sequence>
<feature type="region of interest" description="Disordered" evidence="1">
    <location>
        <begin position="1"/>
        <end position="79"/>
    </location>
</feature>
<feature type="compositionally biased region" description="Basic and acidic residues" evidence="1">
    <location>
        <begin position="49"/>
        <end position="58"/>
    </location>
</feature>
<dbReference type="AlphaFoldDB" id="A0A5B7HGH0"/>
<protein>
    <submittedName>
        <fullName evidence="2">Uncharacterized protein</fullName>
    </submittedName>
</protein>
<comment type="caution">
    <text evidence="2">The sequence shown here is derived from an EMBL/GenBank/DDBJ whole genome shotgun (WGS) entry which is preliminary data.</text>
</comment>
<dbReference type="EMBL" id="VSRR010029117">
    <property type="protein sequence ID" value="MPC69263.1"/>
    <property type="molecule type" value="Genomic_DNA"/>
</dbReference>
<accession>A0A5B7HGH0</accession>
<organism evidence="2 3">
    <name type="scientific">Portunus trituberculatus</name>
    <name type="common">Swimming crab</name>
    <name type="synonym">Neptunus trituberculatus</name>
    <dbReference type="NCBI Taxonomy" id="210409"/>
    <lineage>
        <taxon>Eukaryota</taxon>
        <taxon>Metazoa</taxon>
        <taxon>Ecdysozoa</taxon>
        <taxon>Arthropoda</taxon>
        <taxon>Crustacea</taxon>
        <taxon>Multicrustacea</taxon>
        <taxon>Malacostraca</taxon>
        <taxon>Eumalacostraca</taxon>
        <taxon>Eucarida</taxon>
        <taxon>Decapoda</taxon>
        <taxon>Pleocyemata</taxon>
        <taxon>Brachyura</taxon>
        <taxon>Eubrachyura</taxon>
        <taxon>Portunoidea</taxon>
        <taxon>Portunidae</taxon>
        <taxon>Portuninae</taxon>
        <taxon>Portunus</taxon>
    </lineage>
</organism>
<feature type="compositionally biased region" description="Basic and acidic residues" evidence="1">
    <location>
        <begin position="1"/>
        <end position="32"/>
    </location>
</feature>
<evidence type="ECO:0000313" key="3">
    <source>
        <dbReference type="Proteomes" id="UP000324222"/>
    </source>
</evidence>
<evidence type="ECO:0000256" key="1">
    <source>
        <dbReference type="SAM" id="MobiDB-lite"/>
    </source>
</evidence>
<dbReference type="Proteomes" id="UP000324222">
    <property type="component" value="Unassembled WGS sequence"/>
</dbReference>
<evidence type="ECO:0000313" key="2">
    <source>
        <dbReference type="EMBL" id="MPC69263.1"/>
    </source>
</evidence>
<gene>
    <name evidence="2" type="ORF">E2C01_063480</name>
</gene>
<keyword evidence="3" id="KW-1185">Reference proteome</keyword>
<reference evidence="2 3" key="1">
    <citation type="submission" date="2019-05" db="EMBL/GenBank/DDBJ databases">
        <title>Another draft genome of Portunus trituberculatus and its Hox gene families provides insights of decapod evolution.</title>
        <authorList>
            <person name="Jeong J.-H."/>
            <person name="Song I."/>
            <person name="Kim S."/>
            <person name="Choi T."/>
            <person name="Kim D."/>
            <person name="Ryu S."/>
            <person name="Kim W."/>
        </authorList>
    </citation>
    <scope>NUCLEOTIDE SEQUENCE [LARGE SCALE GENOMIC DNA]</scope>
    <source>
        <tissue evidence="2">Muscle</tissue>
    </source>
</reference>